<accession>A0A7W7KA17</accession>
<evidence type="ECO:0000256" key="2">
    <source>
        <dbReference type="ARBA" id="ARBA00023002"/>
    </source>
</evidence>
<evidence type="ECO:0000259" key="5">
    <source>
        <dbReference type="Pfam" id="PF00171"/>
    </source>
</evidence>
<dbReference type="PROSITE" id="PS00687">
    <property type="entry name" value="ALDEHYDE_DEHYDR_GLU"/>
    <property type="match status" value="1"/>
</dbReference>
<dbReference type="GO" id="GO:0004029">
    <property type="term" value="F:aldehyde dehydrogenase (NAD+) activity"/>
    <property type="evidence" value="ECO:0007669"/>
    <property type="project" value="UniProtKB-EC"/>
</dbReference>
<dbReference type="CDD" id="cd07114">
    <property type="entry name" value="ALDH_DhaS"/>
    <property type="match status" value="1"/>
</dbReference>
<sequence length="492" mass="53007">MTANYQLFIDGAWRDAADGATMDATNPYNQEVHGHIPVATEQDVEDAIDAARRAFDTVWRKTSPGERSKLLNKAADLIDADADRLALLETTDNGKVIRETHNQMGYAARIFRYYAAWADKMHGDVVPLDQKDTLDLTIRVPFGVVACVTAWNSPVAILTNTLPAALAAGNCVILKPSEHASSTTIEIVKICEAAGFPAGVVQVVTGAADVGRWLTSSRKVDKISFTGSPGVGRTIAQVAGGNLKPVTMELGGKSPNIVFDDADFDRALIGALAGIFGATGQTCIAGSRLLVQRGIYERMVEGLAKRAAMIRMGDPRLPETEMGTAANAPQFDKILSFIDAARNDGARLVAGGKRAEGAALEKGFFIEPTIFADVRNDMKVAAEEIFGPVLSIIPFDEEEEAVQIANDTPYGLASGVWSESITRCMRMMRAIDSGVVWVNTYRVAAPQAPFGGMKDSGFGRVRGEAGILEFTQTKTVFIDFSNDKRDPFSMKF</sequence>
<reference evidence="6 7" key="1">
    <citation type="submission" date="2020-08" db="EMBL/GenBank/DDBJ databases">
        <title>Functional genomics of gut bacteria from endangered species of beetles.</title>
        <authorList>
            <person name="Carlos-Shanley C."/>
        </authorList>
    </citation>
    <scope>NUCLEOTIDE SEQUENCE [LARGE SCALE GENOMIC DNA]</scope>
    <source>
        <strain evidence="6 7">S00245</strain>
    </source>
</reference>
<dbReference type="PANTHER" id="PTHR11699">
    <property type="entry name" value="ALDEHYDE DEHYDROGENASE-RELATED"/>
    <property type="match status" value="1"/>
</dbReference>
<dbReference type="FunFam" id="3.40.309.10:FF:000012">
    <property type="entry name" value="Betaine aldehyde dehydrogenase"/>
    <property type="match status" value="1"/>
</dbReference>
<feature type="domain" description="Aldehyde dehydrogenase" evidence="5">
    <location>
        <begin position="13"/>
        <end position="476"/>
    </location>
</feature>
<dbReference type="InterPro" id="IPR029510">
    <property type="entry name" value="Ald_DH_CS_GLU"/>
</dbReference>
<dbReference type="PROSITE" id="PS00070">
    <property type="entry name" value="ALDEHYDE_DEHYDR_CYS"/>
    <property type="match status" value="1"/>
</dbReference>
<name>A0A7W7KA17_9SPHN</name>
<dbReference type="FunFam" id="3.40.605.10:FF:000007">
    <property type="entry name" value="NAD/NADP-dependent betaine aldehyde dehydrogenase"/>
    <property type="match status" value="1"/>
</dbReference>
<keyword evidence="7" id="KW-1185">Reference proteome</keyword>
<evidence type="ECO:0000256" key="4">
    <source>
        <dbReference type="RuleBase" id="RU003345"/>
    </source>
</evidence>
<dbReference type="InterPro" id="IPR016162">
    <property type="entry name" value="Ald_DH_N"/>
</dbReference>
<organism evidence="6 7">
    <name type="scientific">Novosphingobium chloroacetimidivorans</name>
    <dbReference type="NCBI Taxonomy" id="1428314"/>
    <lineage>
        <taxon>Bacteria</taxon>
        <taxon>Pseudomonadati</taxon>
        <taxon>Pseudomonadota</taxon>
        <taxon>Alphaproteobacteria</taxon>
        <taxon>Sphingomonadales</taxon>
        <taxon>Sphingomonadaceae</taxon>
        <taxon>Novosphingobium</taxon>
    </lineage>
</organism>
<evidence type="ECO:0000256" key="1">
    <source>
        <dbReference type="ARBA" id="ARBA00009986"/>
    </source>
</evidence>
<evidence type="ECO:0000256" key="3">
    <source>
        <dbReference type="PROSITE-ProRule" id="PRU10007"/>
    </source>
</evidence>
<dbReference type="InterPro" id="IPR016163">
    <property type="entry name" value="Ald_DH_C"/>
</dbReference>
<dbReference type="Gene3D" id="3.40.309.10">
    <property type="entry name" value="Aldehyde Dehydrogenase, Chain A, domain 2"/>
    <property type="match status" value="1"/>
</dbReference>
<evidence type="ECO:0000313" key="6">
    <source>
        <dbReference type="EMBL" id="MBB4858358.1"/>
    </source>
</evidence>
<proteinExistence type="inferred from homology"/>
<dbReference type="RefSeq" id="WP_184243939.1">
    <property type="nucleotide sequence ID" value="NZ_JACHLR010000005.1"/>
</dbReference>
<feature type="active site" evidence="3">
    <location>
        <position position="249"/>
    </location>
</feature>
<evidence type="ECO:0000313" key="7">
    <source>
        <dbReference type="Proteomes" id="UP000555448"/>
    </source>
</evidence>
<dbReference type="Gene3D" id="3.40.605.10">
    <property type="entry name" value="Aldehyde Dehydrogenase, Chain A, domain 1"/>
    <property type="match status" value="1"/>
</dbReference>
<dbReference type="Proteomes" id="UP000555448">
    <property type="component" value="Unassembled WGS sequence"/>
</dbReference>
<keyword evidence="2 4" id="KW-0560">Oxidoreductase</keyword>
<gene>
    <name evidence="6" type="ORF">HNO88_001677</name>
</gene>
<dbReference type="SUPFAM" id="SSF53720">
    <property type="entry name" value="ALDH-like"/>
    <property type="match status" value="1"/>
</dbReference>
<dbReference type="EMBL" id="JACHLR010000005">
    <property type="protein sequence ID" value="MBB4858358.1"/>
    <property type="molecule type" value="Genomic_DNA"/>
</dbReference>
<dbReference type="InterPro" id="IPR016160">
    <property type="entry name" value="Ald_DH_CS_CYS"/>
</dbReference>
<dbReference type="InterPro" id="IPR015590">
    <property type="entry name" value="Aldehyde_DH_dom"/>
</dbReference>
<comment type="caution">
    <text evidence="6">The sequence shown here is derived from an EMBL/GenBank/DDBJ whole genome shotgun (WGS) entry which is preliminary data.</text>
</comment>
<dbReference type="InterPro" id="IPR016161">
    <property type="entry name" value="Ald_DH/histidinol_DH"/>
</dbReference>
<dbReference type="EC" id="1.2.1.3" evidence="6"/>
<dbReference type="AlphaFoldDB" id="A0A7W7KA17"/>
<dbReference type="Pfam" id="PF00171">
    <property type="entry name" value="Aldedh"/>
    <property type="match status" value="1"/>
</dbReference>
<comment type="similarity">
    <text evidence="1 4">Belongs to the aldehyde dehydrogenase family.</text>
</comment>
<protein>
    <submittedName>
        <fullName evidence="6">Aldehyde dehydrogenase (NAD+)</fullName>
        <ecNumber evidence="6">1.2.1.3</ecNumber>
    </submittedName>
</protein>